<evidence type="ECO:0000259" key="10">
    <source>
        <dbReference type="PROSITE" id="PS50975"/>
    </source>
</evidence>
<keyword evidence="7" id="KW-0133">Cell shape</keyword>
<evidence type="ECO:0000256" key="5">
    <source>
        <dbReference type="ARBA" id="ARBA00022741"/>
    </source>
</evidence>
<dbReference type="InterPro" id="IPR011127">
    <property type="entry name" value="Dala_Dala_lig_N"/>
</dbReference>
<dbReference type="InterPro" id="IPR016185">
    <property type="entry name" value="PreATP-grasp_dom_sf"/>
</dbReference>
<dbReference type="Pfam" id="PF07478">
    <property type="entry name" value="Dala_Dala_lig_C"/>
    <property type="match status" value="1"/>
</dbReference>
<dbReference type="InterPro" id="IPR011761">
    <property type="entry name" value="ATP-grasp"/>
</dbReference>
<sequence length="181" mass="19229">MNRDALLERLRKMKMGVLMGGLSNEREVSLGSGEAVMASLVRMGIEAVGIDMGRDLCARVKSENIDLAFIALHGRYGEDGCAQGALEIMGVPYTGARVTASAVAMDKVLSKIVAIDCGVKTADWRVIEKSRKAEDVKTLDMKAPVVIKPASGGSSLGVTICKKDEEISPAIDLAFDSGDRV</sequence>
<dbReference type="GO" id="GO:0046872">
    <property type="term" value="F:metal ion binding"/>
    <property type="evidence" value="ECO:0007669"/>
    <property type="project" value="InterPro"/>
</dbReference>
<dbReference type="SUPFAM" id="SSF52440">
    <property type="entry name" value="PreATP-grasp domain"/>
    <property type="match status" value="1"/>
</dbReference>
<dbReference type="PANTHER" id="PTHR23132">
    <property type="entry name" value="D-ALANINE--D-ALANINE LIGASE"/>
    <property type="match status" value="1"/>
</dbReference>
<evidence type="ECO:0000256" key="6">
    <source>
        <dbReference type="ARBA" id="ARBA00022840"/>
    </source>
</evidence>
<evidence type="ECO:0000256" key="8">
    <source>
        <dbReference type="ARBA" id="ARBA00022984"/>
    </source>
</evidence>
<dbReference type="GO" id="GO:0005524">
    <property type="term" value="F:ATP binding"/>
    <property type="evidence" value="ECO:0007669"/>
    <property type="project" value="UniProtKB-KW"/>
</dbReference>
<name>A0A3B1BXZ0_9ZZZZ</name>
<accession>A0A3B1BXZ0</accession>
<feature type="domain" description="ATP-grasp" evidence="10">
    <location>
        <begin position="111"/>
        <end position="166"/>
    </location>
</feature>
<evidence type="ECO:0000256" key="3">
    <source>
        <dbReference type="ARBA" id="ARBA00022490"/>
    </source>
</evidence>
<keyword evidence="8" id="KW-0573">Peptidoglycan synthesis</keyword>
<dbReference type="InterPro" id="IPR011095">
    <property type="entry name" value="Dala_Dala_lig_C"/>
</dbReference>
<dbReference type="GO" id="GO:0009252">
    <property type="term" value="P:peptidoglycan biosynthetic process"/>
    <property type="evidence" value="ECO:0007669"/>
    <property type="project" value="UniProtKB-KW"/>
</dbReference>
<reference evidence="11" key="1">
    <citation type="submission" date="2018-06" db="EMBL/GenBank/DDBJ databases">
        <authorList>
            <person name="Zhirakovskaya E."/>
        </authorList>
    </citation>
    <scope>NUCLEOTIDE SEQUENCE</scope>
</reference>
<protein>
    <submittedName>
        <fullName evidence="11">D-alanine--D-alanine ligase</fullName>
        <ecNumber evidence="11">6.3.2.4</ecNumber>
    </submittedName>
</protein>
<dbReference type="PROSITE" id="PS00843">
    <property type="entry name" value="DALA_DALA_LIGASE_1"/>
    <property type="match status" value="1"/>
</dbReference>
<organism evidence="11">
    <name type="scientific">hydrothermal vent metagenome</name>
    <dbReference type="NCBI Taxonomy" id="652676"/>
    <lineage>
        <taxon>unclassified sequences</taxon>
        <taxon>metagenomes</taxon>
        <taxon>ecological metagenomes</taxon>
    </lineage>
</organism>
<dbReference type="EC" id="6.3.2.4" evidence="11"/>
<dbReference type="PANTHER" id="PTHR23132:SF23">
    <property type="entry name" value="D-ALANINE--D-ALANINE LIGASE B"/>
    <property type="match status" value="1"/>
</dbReference>
<dbReference type="PROSITE" id="PS50975">
    <property type="entry name" value="ATP_GRASP"/>
    <property type="match status" value="1"/>
</dbReference>
<feature type="non-terminal residue" evidence="11">
    <location>
        <position position="181"/>
    </location>
</feature>
<keyword evidence="5" id="KW-0547">Nucleotide-binding</keyword>
<dbReference type="EMBL" id="UOGE01000018">
    <property type="protein sequence ID" value="VAX17173.1"/>
    <property type="molecule type" value="Genomic_DNA"/>
</dbReference>
<keyword evidence="6" id="KW-0067">ATP-binding</keyword>
<comment type="similarity">
    <text evidence="2">Belongs to the D-alanine--D-alanine ligase family.</text>
</comment>
<dbReference type="Gene3D" id="3.30.1490.20">
    <property type="entry name" value="ATP-grasp fold, A domain"/>
    <property type="match status" value="1"/>
</dbReference>
<evidence type="ECO:0000256" key="4">
    <source>
        <dbReference type="ARBA" id="ARBA00022598"/>
    </source>
</evidence>
<dbReference type="AlphaFoldDB" id="A0A3B1BXZ0"/>
<keyword evidence="9" id="KW-0961">Cell wall biogenesis/degradation</keyword>
<dbReference type="GO" id="GO:0005737">
    <property type="term" value="C:cytoplasm"/>
    <property type="evidence" value="ECO:0007669"/>
    <property type="project" value="UniProtKB-SubCell"/>
</dbReference>
<dbReference type="GO" id="GO:0071555">
    <property type="term" value="P:cell wall organization"/>
    <property type="evidence" value="ECO:0007669"/>
    <property type="project" value="UniProtKB-KW"/>
</dbReference>
<evidence type="ECO:0000256" key="9">
    <source>
        <dbReference type="ARBA" id="ARBA00023316"/>
    </source>
</evidence>
<dbReference type="InterPro" id="IPR000291">
    <property type="entry name" value="D-Ala_lig_Van_CS"/>
</dbReference>
<keyword evidence="4 11" id="KW-0436">Ligase</keyword>
<evidence type="ECO:0000313" key="11">
    <source>
        <dbReference type="EMBL" id="VAX17173.1"/>
    </source>
</evidence>
<evidence type="ECO:0000256" key="7">
    <source>
        <dbReference type="ARBA" id="ARBA00022960"/>
    </source>
</evidence>
<proteinExistence type="inferred from homology"/>
<comment type="subcellular location">
    <subcellularLocation>
        <location evidence="1">Cytoplasm</location>
    </subcellularLocation>
</comment>
<dbReference type="GO" id="GO:0008360">
    <property type="term" value="P:regulation of cell shape"/>
    <property type="evidence" value="ECO:0007669"/>
    <property type="project" value="UniProtKB-KW"/>
</dbReference>
<gene>
    <name evidence="11" type="ORF">MNBD_NITROSPINAE02-1349</name>
</gene>
<dbReference type="GO" id="GO:0008716">
    <property type="term" value="F:D-alanine-D-alanine ligase activity"/>
    <property type="evidence" value="ECO:0007669"/>
    <property type="project" value="UniProtKB-EC"/>
</dbReference>
<keyword evidence="3" id="KW-0963">Cytoplasm</keyword>
<dbReference type="InterPro" id="IPR013815">
    <property type="entry name" value="ATP_grasp_subdomain_1"/>
</dbReference>
<evidence type="ECO:0000256" key="1">
    <source>
        <dbReference type="ARBA" id="ARBA00004496"/>
    </source>
</evidence>
<evidence type="ECO:0000256" key="2">
    <source>
        <dbReference type="ARBA" id="ARBA00010871"/>
    </source>
</evidence>
<dbReference type="Gene3D" id="3.40.50.20">
    <property type="match status" value="1"/>
</dbReference>
<dbReference type="Pfam" id="PF01820">
    <property type="entry name" value="Dala_Dala_lig_N"/>
    <property type="match status" value="1"/>
</dbReference>
<dbReference type="SUPFAM" id="SSF56059">
    <property type="entry name" value="Glutathione synthetase ATP-binding domain-like"/>
    <property type="match status" value="1"/>
</dbReference>